<evidence type="ECO:0000313" key="2">
    <source>
        <dbReference type="EnsemblMetazoa" id="XP_014262311.1"/>
    </source>
</evidence>
<dbReference type="KEGG" id="clec:106674216"/>
<dbReference type="Pfam" id="PF01607">
    <property type="entry name" value="CBM_14"/>
    <property type="match status" value="2"/>
</dbReference>
<organism evidence="2 3">
    <name type="scientific">Cimex lectularius</name>
    <name type="common">Bed bug</name>
    <name type="synonym">Acanthia lectularia</name>
    <dbReference type="NCBI Taxonomy" id="79782"/>
    <lineage>
        <taxon>Eukaryota</taxon>
        <taxon>Metazoa</taxon>
        <taxon>Ecdysozoa</taxon>
        <taxon>Arthropoda</taxon>
        <taxon>Hexapoda</taxon>
        <taxon>Insecta</taxon>
        <taxon>Pterygota</taxon>
        <taxon>Neoptera</taxon>
        <taxon>Paraneoptera</taxon>
        <taxon>Hemiptera</taxon>
        <taxon>Heteroptera</taxon>
        <taxon>Panheteroptera</taxon>
        <taxon>Cimicomorpha</taxon>
        <taxon>Cimicidae</taxon>
        <taxon>Cimex</taxon>
    </lineage>
</organism>
<dbReference type="GO" id="GO:0005576">
    <property type="term" value="C:extracellular region"/>
    <property type="evidence" value="ECO:0007669"/>
    <property type="project" value="InterPro"/>
</dbReference>
<protein>
    <recommendedName>
        <fullName evidence="1">Chitin-binding type-2 domain-containing protein</fullName>
    </recommendedName>
</protein>
<dbReference type="SMART" id="SM00494">
    <property type="entry name" value="ChtBD2"/>
    <property type="match status" value="3"/>
</dbReference>
<dbReference type="AlphaFoldDB" id="A0A8I6SQS7"/>
<dbReference type="OrthoDB" id="6020543at2759"/>
<dbReference type="InterPro" id="IPR036508">
    <property type="entry name" value="Chitin-bd_dom_sf"/>
</dbReference>
<dbReference type="SUPFAM" id="SSF57625">
    <property type="entry name" value="Invertebrate chitin-binding proteins"/>
    <property type="match status" value="1"/>
</dbReference>
<evidence type="ECO:0000259" key="1">
    <source>
        <dbReference type="PROSITE" id="PS50940"/>
    </source>
</evidence>
<name>A0A8I6SQS7_CIMLE</name>
<feature type="domain" description="Chitin-binding type-2" evidence="1">
    <location>
        <begin position="19"/>
        <end position="74"/>
    </location>
</feature>
<sequence>MQVSSTLCIANCTLGPDNVPDCSMSRDGCCSPNTIACSHFFTCSHGRLLSATCPPGHGFHESSLRCKRGHRCYTDCPKRCTNSSCTETCCSPHPYNCKYYHSCNGDRFSLGQCPEGYNFDEYGLACVEGYQCYQDEPAPCPKFCTSSSCNEDCCGPSSSCGVGYIVCRNGILTRMSCSQNTMFNLKTFECDEETFSKCFTEGGDFVQQTTEQAKILEGRRLLSKEEFLSAIYSVYKIVGEKFTAEIN</sequence>
<keyword evidence="3" id="KW-1185">Reference proteome</keyword>
<proteinExistence type="predicted"/>
<dbReference type="RefSeq" id="XP_014262311.1">
    <property type="nucleotide sequence ID" value="XM_014406825.2"/>
</dbReference>
<dbReference type="GO" id="GO:0008061">
    <property type="term" value="F:chitin binding"/>
    <property type="evidence" value="ECO:0007669"/>
    <property type="project" value="InterPro"/>
</dbReference>
<feature type="domain" description="Chitin-binding type-2" evidence="1">
    <location>
        <begin position="92"/>
        <end position="134"/>
    </location>
</feature>
<accession>A0A8I6SQS7</accession>
<evidence type="ECO:0000313" key="3">
    <source>
        <dbReference type="Proteomes" id="UP000494040"/>
    </source>
</evidence>
<dbReference type="OMA" id="CENNEEV"/>
<dbReference type="InterPro" id="IPR002557">
    <property type="entry name" value="Chitin-bd_dom"/>
</dbReference>
<reference evidence="2" key="1">
    <citation type="submission" date="2022-01" db="UniProtKB">
        <authorList>
            <consortium name="EnsemblMetazoa"/>
        </authorList>
    </citation>
    <scope>IDENTIFICATION</scope>
</reference>
<dbReference type="Proteomes" id="UP000494040">
    <property type="component" value="Unassembled WGS sequence"/>
</dbReference>
<dbReference type="PROSITE" id="PS50940">
    <property type="entry name" value="CHIT_BIND_II"/>
    <property type="match status" value="3"/>
</dbReference>
<feature type="domain" description="Chitin-binding type-2" evidence="1">
    <location>
        <begin position="158"/>
        <end position="200"/>
    </location>
</feature>
<dbReference type="EnsemblMetazoa" id="XM_014406825.2">
    <property type="protein sequence ID" value="XP_014262311.1"/>
    <property type="gene ID" value="LOC106674216"/>
</dbReference>
<dbReference type="GeneID" id="106674216"/>